<dbReference type="GO" id="GO:0016491">
    <property type="term" value="F:oxidoreductase activity"/>
    <property type="evidence" value="ECO:0007669"/>
    <property type="project" value="UniProtKB-KW"/>
</dbReference>
<dbReference type="RefSeq" id="WP_306068865.1">
    <property type="nucleotide sequence ID" value="NZ_CP120988.1"/>
</dbReference>
<organism evidence="4 5">
    <name type="scientific">Streptomyces poriferorum</name>
    <dbReference type="NCBI Taxonomy" id="2798799"/>
    <lineage>
        <taxon>Bacteria</taxon>
        <taxon>Bacillati</taxon>
        <taxon>Actinomycetota</taxon>
        <taxon>Actinomycetes</taxon>
        <taxon>Kitasatosporales</taxon>
        <taxon>Streptomycetaceae</taxon>
        <taxon>Streptomyces</taxon>
    </lineage>
</organism>
<comment type="similarity">
    <text evidence="1">Belongs to the short-chain dehydrogenases/reductases (SDR) family.</text>
</comment>
<dbReference type="InterPro" id="IPR002347">
    <property type="entry name" value="SDR_fam"/>
</dbReference>
<accession>A0ABY9J079</accession>
<protein>
    <submittedName>
        <fullName evidence="4">SDR family NAD(P)-dependent oxidoreductase</fullName>
        <ecNumber evidence="4">1.-.-.-</ecNumber>
    </submittedName>
</protein>
<evidence type="ECO:0000256" key="1">
    <source>
        <dbReference type="ARBA" id="ARBA00006484"/>
    </source>
</evidence>
<evidence type="ECO:0000313" key="4">
    <source>
        <dbReference type="EMBL" id="WLQ60990.1"/>
    </source>
</evidence>
<dbReference type="EMBL" id="CP120988">
    <property type="protein sequence ID" value="WLQ60990.1"/>
    <property type="molecule type" value="Genomic_DNA"/>
</dbReference>
<evidence type="ECO:0000256" key="2">
    <source>
        <dbReference type="ARBA" id="ARBA00023002"/>
    </source>
</evidence>
<dbReference type="Gene3D" id="3.40.50.720">
    <property type="entry name" value="NAD(P)-binding Rossmann-like Domain"/>
    <property type="match status" value="1"/>
</dbReference>
<sequence length="236" mass="23807">MELSGTRVLVAGATGVLGGAITAEVAGRGARVALAGRDPSRLARAALAYPGAPTAHFDACEPASCARAVRDTSAAFPGLDAVVVAFGAVAFGAAQEVGDEVAEHLLAVNHLAPAAFFRAALDVLRPGSMVAAVTGVVAERPQPRMADYSASKAALRVWLEAVRRETRSAGVGVLEVRPGHLDTGFAQRPVAGTAPPLPRGGDPRQVAAAVADALAADGELVRTGPDGTPAVEGRAR</sequence>
<dbReference type="PANTHER" id="PTHR44196:SF1">
    <property type="entry name" value="DEHYDROGENASE_REDUCTASE SDR FAMILY MEMBER 7B"/>
    <property type="match status" value="1"/>
</dbReference>
<evidence type="ECO:0000313" key="5">
    <source>
        <dbReference type="Proteomes" id="UP001235744"/>
    </source>
</evidence>
<keyword evidence="5" id="KW-1185">Reference proteome</keyword>
<dbReference type="PANTHER" id="PTHR44196">
    <property type="entry name" value="DEHYDROGENASE/REDUCTASE SDR FAMILY MEMBER 7B"/>
    <property type="match status" value="1"/>
</dbReference>
<proteinExistence type="inferred from homology"/>
<dbReference type="CDD" id="cd05233">
    <property type="entry name" value="SDR_c"/>
    <property type="match status" value="1"/>
</dbReference>
<dbReference type="Proteomes" id="UP001235744">
    <property type="component" value="Chromosome"/>
</dbReference>
<name>A0ABY9J079_9ACTN</name>
<dbReference type="InterPro" id="IPR036291">
    <property type="entry name" value="NAD(P)-bd_dom_sf"/>
</dbReference>
<evidence type="ECO:0000256" key="3">
    <source>
        <dbReference type="SAM" id="MobiDB-lite"/>
    </source>
</evidence>
<dbReference type="Pfam" id="PF00106">
    <property type="entry name" value="adh_short"/>
    <property type="match status" value="1"/>
</dbReference>
<dbReference type="PRINTS" id="PR00081">
    <property type="entry name" value="GDHRDH"/>
</dbReference>
<dbReference type="SUPFAM" id="SSF51735">
    <property type="entry name" value="NAD(P)-binding Rossmann-fold domains"/>
    <property type="match status" value="1"/>
</dbReference>
<feature type="region of interest" description="Disordered" evidence="3">
    <location>
        <begin position="185"/>
        <end position="205"/>
    </location>
</feature>
<keyword evidence="2 4" id="KW-0560">Oxidoreductase</keyword>
<gene>
    <name evidence="4" type="ORF">P8A19_38675</name>
</gene>
<reference evidence="4 5" key="1">
    <citation type="submission" date="2023-03" db="EMBL/GenBank/DDBJ databases">
        <title>Isolation and description of six Streptomyces strains from soil environments, able to metabolize different microbial glucans.</title>
        <authorList>
            <person name="Widen T."/>
            <person name="Larsbrink J."/>
        </authorList>
    </citation>
    <scope>NUCLEOTIDE SEQUENCE [LARGE SCALE GENOMIC DNA]</scope>
    <source>
        <strain evidence="4 5">Alt2</strain>
    </source>
</reference>
<dbReference type="EC" id="1.-.-.-" evidence="4"/>